<dbReference type="EMBL" id="CAEKDK010000004">
    <property type="protein sequence ID" value="CAB4277726.1"/>
    <property type="molecule type" value="Genomic_DNA"/>
</dbReference>
<evidence type="ECO:0000256" key="6">
    <source>
        <dbReference type="ARBA" id="ARBA00023242"/>
    </source>
</evidence>
<evidence type="ECO:0000256" key="5">
    <source>
        <dbReference type="ARBA" id="ARBA00023163"/>
    </source>
</evidence>
<keyword evidence="4" id="KW-0238">DNA-binding</keyword>
<dbReference type="GO" id="GO:0006355">
    <property type="term" value="P:regulation of DNA-templated transcription"/>
    <property type="evidence" value="ECO:0007669"/>
    <property type="project" value="TreeGrafter"/>
</dbReference>
<evidence type="ECO:0000259" key="7">
    <source>
        <dbReference type="PROSITE" id="PS50090"/>
    </source>
</evidence>
<keyword evidence="5" id="KW-0804">Transcription</keyword>
<organism evidence="9 11">
    <name type="scientific">Prunus armeniaca</name>
    <name type="common">Apricot</name>
    <name type="synonym">Armeniaca vulgaris</name>
    <dbReference type="NCBI Taxonomy" id="36596"/>
    <lineage>
        <taxon>Eukaryota</taxon>
        <taxon>Viridiplantae</taxon>
        <taxon>Streptophyta</taxon>
        <taxon>Embryophyta</taxon>
        <taxon>Tracheophyta</taxon>
        <taxon>Spermatophyta</taxon>
        <taxon>Magnoliopsida</taxon>
        <taxon>eudicotyledons</taxon>
        <taxon>Gunneridae</taxon>
        <taxon>Pentapetalae</taxon>
        <taxon>rosids</taxon>
        <taxon>fabids</taxon>
        <taxon>Rosales</taxon>
        <taxon>Rosaceae</taxon>
        <taxon>Amygdaloideae</taxon>
        <taxon>Amygdaleae</taxon>
        <taxon>Prunus</taxon>
    </lineage>
</organism>
<sequence>MGRKPSGDKDGQKRGAWCAEEDKVLADYIKTHGEGKWSHVSKKTGLKRSGKSCRLRWLNYLRPDVKRGNISPEEEDLIIRMHKLLGNKWSLIAGRLPGRTDNEIKNFWNINLSKRVLEEGRSPNNQRGIKTFNCTKASPMIPSHDDHDHDPMVENAADATLPGSVRKDHENSFLRDLDNFINDLLRDSGINGEY</sequence>
<dbReference type="PROSITE" id="PS50090">
    <property type="entry name" value="MYB_LIKE"/>
    <property type="match status" value="2"/>
</dbReference>
<feature type="domain" description="HTH myb-type" evidence="8">
    <location>
        <begin position="62"/>
        <end position="116"/>
    </location>
</feature>
<feature type="domain" description="HTH myb-type" evidence="8">
    <location>
        <begin position="9"/>
        <end position="61"/>
    </location>
</feature>
<evidence type="ECO:0000313" key="11">
    <source>
        <dbReference type="Proteomes" id="UP000507222"/>
    </source>
</evidence>
<keyword evidence="6" id="KW-0539">Nucleus</keyword>
<feature type="domain" description="Myb-like" evidence="7">
    <location>
        <begin position="62"/>
        <end position="112"/>
    </location>
</feature>
<evidence type="ECO:0000256" key="3">
    <source>
        <dbReference type="ARBA" id="ARBA00023015"/>
    </source>
</evidence>
<dbReference type="FunFam" id="1.10.10.60:FF:000011">
    <property type="entry name" value="Myb transcription factor"/>
    <property type="match status" value="1"/>
</dbReference>
<dbReference type="PROSITE" id="PS51294">
    <property type="entry name" value="HTH_MYB"/>
    <property type="match status" value="2"/>
</dbReference>
<dbReference type="InterPro" id="IPR001005">
    <property type="entry name" value="SANT/Myb"/>
</dbReference>
<dbReference type="GO" id="GO:0000976">
    <property type="term" value="F:transcription cis-regulatory region binding"/>
    <property type="evidence" value="ECO:0007669"/>
    <property type="project" value="TreeGrafter"/>
</dbReference>
<dbReference type="SUPFAM" id="SSF46689">
    <property type="entry name" value="Homeodomain-like"/>
    <property type="match status" value="1"/>
</dbReference>
<keyword evidence="12" id="KW-1185">Reference proteome</keyword>
<dbReference type="EMBL" id="CAEKKB010000004">
    <property type="protein sequence ID" value="CAB4308142.1"/>
    <property type="molecule type" value="Genomic_DNA"/>
</dbReference>
<name>A0A6J5UMJ5_PRUAR</name>
<evidence type="ECO:0000313" key="10">
    <source>
        <dbReference type="EMBL" id="CAB4308142.1"/>
    </source>
</evidence>
<gene>
    <name evidence="9" type="ORF">CURHAP_LOCUS27648</name>
    <name evidence="10" type="ORF">ORAREDHAP_LOCUS27374</name>
</gene>
<evidence type="ECO:0000256" key="4">
    <source>
        <dbReference type="ARBA" id="ARBA00023125"/>
    </source>
</evidence>
<evidence type="ECO:0000259" key="8">
    <source>
        <dbReference type="PROSITE" id="PS51294"/>
    </source>
</evidence>
<dbReference type="Proteomes" id="UP000507222">
    <property type="component" value="Unassembled WGS sequence"/>
</dbReference>
<dbReference type="InterPro" id="IPR017930">
    <property type="entry name" value="Myb_dom"/>
</dbReference>
<dbReference type="SMART" id="SM00717">
    <property type="entry name" value="SANT"/>
    <property type="match status" value="2"/>
</dbReference>
<protein>
    <submittedName>
        <fullName evidence="9">Uncharacterized protein</fullName>
    </submittedName>
</protein>
<reference evidence="9 11" key="2">
    <citation type="submission" date="2020-05" db="EMBL/GenBank/DDBJ databases">
        <authorList>
            <person name="Campoy J."/>
            <person name="Schneeberger K."/>
            <person name="Spophaly S."/>
        </authorList>
    </citation>
    <scope>NUCLEOTIDE SEQUENCE [LARGE SCALE GENOMIC DNA]</scope>
    <source>
        <strain evidence="9">PruArmRojPasFocal</strain>
    </source>
</reference>
<dbReference type="GO" id="GO:0030154">
    <property type="term" value="P:cell differentiation"/>
    <property type="evidence" value="ECO:0007669"/>
    <property type="project" value="TreeGrafter"/>
</dbReference>
<comment type="subcellular location">
    <subcellularLocation>
        <location evidence="1">Nucleus</location>
    </subcellularLocation>
</comment>
<proteinExistence type="predicted"/>
<dbReference type="OrthoDB" id="2143914at2759"/>
<reference evidence="12" key="1">
    <citation type="journal article" date="2020" name="Genome Biol.">
        <title>Gamete binning: chromosome-level and haplotype-resolved genome assembly enabled by high-throughput single-cell sequencing of gamete genomes.</title>
        <authorList>
            <person name="Campoy J.A."/>
            <person name="Sun H."/>
            <person name="Goel M."/>
            <person name="Jiao W.-B."/>
            <person name="Folz-Donahue K."/>
            <person name="Wang N."/>
            <person name="Rubio M."/>
            <person name="Liu C."/>
            <person name="Kukat C."/>
            <person name="Ruiz D."/>
            <person name="Huettel B."/>
            <person name="Schneeberger K."/>
        </authorList>
    </citation>
    <scope>NUCLEOTIDE SEQUENCE [LARGE SCALE GENOMIC DNA]</scope>
    <source>
        <strain evidence="12">cv. Rojo Pasion</strain>
    </source>
</reference>
<dbReference type="CDD" id="cd00167">
    <property type="entry name" value="SANT"/>
    <property type="match status" value="2"/>
</dbReference>
<dbReference type="Pfam" id="PF00249">
    <property type="entry name" value="Myb_DNA-binding"/>
    <property type="match status" value="2"/>
</dbReference>
<dbReference type="InterPro" id="IPR015495">
    <property type="entry name" value="Myb_TF_plants"/>
</dbReference>
<dbReference type="Gene3D" id="1.10.10.60">
    <property type="entry name" value="Homeodomain-like"/>
    <property type="match status" value="2"/>
</dbReference>
<evidence type="ECO:0000313" key="12">
    <source>
        <dbReference type="Proteomes" id="UP000507245"/>
    </source>
</evidence>
<keyword evidence="2" id="KW-0677">Repeat</keyword>
<keyword evidence="3" id="KW-0805">Transcription regulation</keyword>
<feature type="domain" description="Myb-like" evidence="7">
    <location>
        <begin position="9"/>
        <end position="61"/>
    </location>
</feature>
<evidence type="ECO:0000256" key="1">
    <source>
        <dbReference type="ARBA" id="ARBA00004123"/>
    </source>
</evidence>
<dbReference type="AlphaFoldDB" id="A0A6J5UMJ5"/>
<accession>A0A6J5UMJ5</accession>
<dbReference type="GO" id="GO:0005634">
    <property type="term" value="C:nucleus"/>
    <property type="evidence" value="ECO:0007669"/>
    <property type="project" value="UniProtKB-SubCell"/>
</dbReference>
<evidence type="ECO:0000256" key="2">
    <source>
        <dbReference type="ARBA" id="ARBA00022737"/>
    </source>
</evidence>
<dbReference type="PANTHER" id="PTHR47998:SF74">
    <property type="entry name" value="TRANSCRIPTION FACTOR TT2"/>
    <property type="match status" value="1"/>
</dbReference>
<dbReference type="InterPro" id="IPR009057">
    <property type="entry name" value="Homeodomain-like_sf"/>
</dbReference>
<dbReference type="PANTHER" id="PTHR47998">
    <property type="entry name" value="TRANSCRIPTION FACTOR MYB51-LIKE ISOFORM X1"/>
    <property type="match status" value="1"/>
</dbReference>
<dbReference type="Proteomes" id="UP000507245">
    <property type="component" value="Unassembled WGS sequence"/>
</dbReference>
<evidence type="ECO:0000313" key="9">
    <source>
        <dbReference type="EMBL" id="CAB4277726.1"/>
    </source>
</evidence>